<protein>
    <submittedName>
        <fullName evidence="12">Preprotein translocase subunit YajC</fullName>
    </submittedName>
</protein>
<feature type="transmembrane region" description="Helical" evidence="11">
    <location>
        <begin position="20"/>
        <end position="41"/>
    </location>
</feature>
<feature type="region of interest" description="Disordered" evidence="10">
    <location>
        <begin position="98"/>
        <end position="121"/>
    </location>
</feature>
<dbReference type="Pfam" id="PF02699">
    <property type="entry name" value="YajC"/>
    <property type="match status" value="1"/>
</dbReference>
<evidence type="ECO:0000313" key="13">
    <source>
        <dbReference type="Proteomes" id="UP000226525"/>
    </source>
</evidence>
<dbReference type="GO" id="GO:0015031">
    <property type="term" value="P:protein transport"/>
    <property type="evidence" value="ECO:0007669"/>
    <property type="project" value="UniProtKB-KW"/>
</dbReference>
<gene>
    <name evidence="12" type="primary">yajC</name>
    <name evidence="12" type="ORF">CMN54_01540</name>
</gene>
<feature type="compositionally biased region" description="Basic and acidic residues" evidence="10">
    <location>
        <begin position="106"/>
        <end position="121"/>
    </location>
</feature>
<evidence type="ECO:0000256" key="10">
    <source>
        <dbReference type="SAM" id="MobiDB-lite"/>
    </source>
</evidence>
<dbReference type="EMBL" id="NZEX01000014">
    <property type="protein sequence ID" value="MAH62135.1"/>
    <property type="molecule type" value="Genomic_DNA"/>
</dbReference>
<dbReference type="SMART" id="SM01323">
    <property type="entry name" value="YajC"/>
    <property type="match status" value="1"/>
</dbReference>
<evidence type="ECO:0000313" key="12">
    <source>
        <dbReference type="EMBL" id="MAH62135.1"/>
    </source>
</evidence>
<dbReference type="AlphaFoldDB" id="A0A2D6YG24"/>
<evidence type="ECO:0000256" key="8">
    <source>
        <dbReference type="ARBA" id="ARBA00023010"/>
    </source>
</evidence>
<name>A0A2D6YG24_9DELT</name>
<dbReference type="PANTHER" id="PTHR33909:SF1">
    <property type="entry name" value="SEC TRANSLOCON ACCESSORY COMPLEX SUBUNIT YAJC"/>
    <property type="match status" value="1"/>
</dbReference>
<evidence type="ECO:0000256" key="1">
    <source>
        <dbReference type="ARBA" id="ARBA00004162"/>
    </source>
</evidence>
<dbReference type="PRINTS" id="PR01853">
    <property type="entry name" value="YAJCTRNLCASE"/>
</dbReference>
<evidence type="ECO:0000256" key="3">
    <source>
        <dbReference type="ARBA" id="ARBA00022448"/>
    </source>
</evidence>
<keyword evidence="4" id="KW-1003">Cell membrane</keyword>
<comment type="similarity">
    <text evidence="2">Belongs to the YajC family.</text>
</comment>
<dbReference type="GO" id="GO:0005886">
    <property type="term" value="C:plasma membrane"/>
    <property type="evidence" value="ECO:0007669"/>
    <property type="project" value="UniProtKB-SubCell"/>
</dbReference>
<proteinExistence type="inferred from homology"/>
<evidence type="ECO:0000256" key="11">
    <source>
        <dbReference type="SAM" id="Phobius"/>
    </source>
</evidence>
<organism evidence="12 13">
    <name type="scientific">SAR324 cluster bacterium</name>
    <dbReference type="NCBI Taxonomy" id="2024889"/>
    <lineage>
        <taxon>Bacteria</taxon>
        <taxon>Deltaproteobacteria</taxon>
        <taxon>SAR324 cluster</taxon>
    </lineage>
</organism>
<keyword evidence="5 11" id="KW-0812">Transmembrane</keyword>
<evidence type="ECO:0000256" key="9">
    <source>
        <dbReference type="ARBA" id="ARBA00023136"/>
    </source>
</evidence>
<keyword evidence="6" id="KW-0653">Protein transport</keyword>
<evidence type="ECO:0000256" key="2">
    <source>
        <dbReference type="ARBA" id="ARBA00006742"/>
    </source>
</evidence>
<evidence type="ECO:0000256" key="4">
    <source>
        <dbReference type="ARBA" id="ARBA00022475"/>
    </source>
</evidence>
<accession>A0A2D6YG24</accession>
<keyword evidence="8" id="KW-0811">Translocation</keyword>
<dbReference type="Proteomes" id="UP000226525">
    <property type="component" value="Unassembled WGS sequence"/>
</dbReference>
<dbReference type="InterPro" id="IPR003849">
    <property type="entry name" value="Preprotein_translocase_YajC"/>
</dbReference>
<sequence>MDFFIREAWAQDAAVGGGDTTAMLVQFGPLILIFAIFYFLIIRPQQKRQKELRAMLSALGKGDKVVTNSGIHGTIFKLGEDTITVEIADKVRIQMDRGQVSRVVQKAKDASASDNESKEES</sequence>
<dbReference type="PANTHER" id="PTHR33909">
    <property type="entry name" value="SEC TRANSLOCON ACCESSORY COMPLEX SUBUNIT YAJC"/>
    <property type="match status" value="1"/>
</dbReference>
<evidence type="ECO:0000256" key="7">
    <source>
        <dbReference type="ARBA" id="ARBA00022989"/>
    </source>
</evidence>
<keyword evidence="3" id="KW-0813">Transport</keyword>
<keyword evidence="9 11" id="KW-0472">Membrane</keyword>
<comment type="subcellular location">
    <subcellularLocation>
        <location evidence="1">Cell membrane</location>
        <topology evidence="1">Single-pass membrane protein</topology>
    </subcellularLocation>
</comment>
<evidence type="ECO:0000256" key="6">
    <source>
        <dbReference type="ARBA" id="ARBA00022927"/>
    </source>
</evidence>
<comment type="caution">
    <text evidence="12">The sequence shown here is derived from an EMBL/GenBank/DDBJ whole genome shotgun (WGS) entry which is preliminary data.</text>
</comment>
<reference evidence="13" key="1">
    <citation type="submission" date="2017-09" db="EMBL/GenBank/DDBJ databases">
        <title>The Reconstruction of 2,631 Draft Metagenome-Assembled Genomes from the Global Oceans.</title>
        <authorList>
            <person name="Tully B.J."/>
            <person name="Graham E.D."/>
            <person name="Heidelberg J.F."/>
        </authorList>
    </citation>
    <scope>NUCLEOTIDE SEQUENCE [LARGE SCALE GENOMIC DNA]</scope>
</reference>
<evidence type="ECO:0000256" key="5">
    <source>
        <dbReference type="ARBA" id="ARBA00022692"/>
    </source>
</evidence>
<dbReference type="NCBIfam" id="TIGR00739">
    <property type="entry name" value="yajC"/>
    <property type="match status" value="1"/>
</dbReference>
<keyword evidence="7 11" id="KW-1133">Transmembrane helix</keyword>